<reference evidence="3" key="3">
    <citation type="submission" date="2018-04" db="EMBL/GenBank/DDBJ databases">
        <authorList>
            <person name="Sheh A."/>
            <person name="Shen Z."/>
            <person name="Mannion A.J."/>
            <person name="Fox J.G."/>
        </authorList>
    </citation>
    <scope>NUCLEOTIDE SEQUENCE</scope>
    <source>
        <strain evidence="3">MIT 97-6194</strain>
    </source>
</reference>
<sequence>MINMRQRKIIILEFKKNETQKLIEYISQNMYFIKNHCLAFDFKIDAKLRAFLRTKNLNYFCIKSYDIFKEKDSNVIESGINFNKILESKEAGDSKNYKDSIKIDSKDSNNMLQNYTQDFIAKESNTQKDSNITESTNKDSINSQNISQDSIKVDSIKTDSINSQDSKQNDNLKPKKIKLSLDLESNKIITSVVESSLKDSNNPNFIESKIIESKTTQDSKDSIESKSTIDSIKLIESSINTKKDSINNNFGNNVTSNNLPTITFNRAVRNGEELILNANAIFLKNINSGAKIITQGNLQIYANCEGNIESFGDFIMLKKFNGTKIALKNISLEAKMLSRLKDSKLKILNVENGIIKVADLS</sequence>
<keyword evidence="4" id="KW-1185">Reference proteome</keyword>
<name>A0A347VWJ6_9HELI</name>
<dbReference type="EMBL" id="JRMP02000002">
    <property type="protein sequence ID" value="TLD95529.1"/>
    <property type="molecule type" value="Genomic_DNA"/>
</dbReference>
<dbReference type="OrthoDB" id="5323841at2"/>
<gene>
    <name evidence="2" type="ORF">DCO61_06630</name>
    <name evidence="3" type="ORF">LS64_001315</name>
</gene>
<evidence type="ECO:0000313" key="3">
    <source>
        <dbReference type="EMBL" id="TLD95529.1"/>
    </source>
</evidence>
<dbReference type="Proteomes" id="UP000029714">
    <property type="component" value="Unassembled WGS sequence"/>
</dbReference>
<dbReference type="Proteomes" id="UP000477070">
    <property type="component" value="Unassembled WGS sequence"/>
</dbReference>
<organism evidence="3 4">
    <name type="scientific">Helicobacter saguini</name>
    <dbReference type="NCBI Taxonomy" id="1548018"/>
    <lineage>
        <taxon>Bacteria</taxon>
        <taxon>Pseudomonadati</taxon>
        <taxon>Campylobacterota</taxon>
        <taxon>Epsilonproteobacteria</taxon>
        <taxon>Campylobacterales</taxon>
        <taxon>Helicobacteraceae</taxon>
        <taxon>Helicobacter</taxon>
    </lineage>
</organism>
<proteinExistence type="predicted"/>
<reference evidence="3 4" key="2">
    <citation type="journal article" date="2016" name="Infect. Immun.">
        <title>Helicobacter saguini, a Novel Helicobacter Isolated from Cotton-Top Tamarins with Ulcerative Colitis, Has Proinflammatory Properties and Induces Typhlocolitis and Dysplasia in Gnotobiotic IL-10-/- Mice.</title>
        <authorList>
            <person name="Shen Z."/>
            <person name="Mannion A."/>
            <person name="Whary M.T."/>
            <person name="Muthupalani S."/>
            <person name="Sheh A."/>
            <person name="Feng Y."/>
            <person name="Gong G."/>
            <person name="Vandamme P."/>
            <person name="Holcombe H.R."/>
            <person name="Paster B.J."/>
            <person name="Fox J.G."/>
        </authorList>
    </citation>
    <scope>NUCLEOTIDE SEQUENCE [LARGE SCALE GENOMIC DNA]</scope>
    <source>
        <strain evidence="3 4">MIT 97-6194</strain>
    </source>
</reference>
<evidence type="ECO:0000313" key="4">
    <source>
        <dbReference type="Proteomes" id="UP000029714"/>
    </source>
</evidence>
<dbReference type="SUPFAM" id="SSF63848">
    <property type="entry name" value="Cell-division inhibitor MinC, C-terminal domain"/>
    <property type="match status" value="1"/>
</dbReference>
<dbReference type="EMBL" id="QBIU01000001">
    <property type="protein sequence ID" value="MWV69681.1"/>
    <property type="molecule type" value="Genomic_DNA"/>
</dbReference>
<dbReference type="RefSeq" id="WP_052062653.1">
    <property type="nucleotide sequence ID" value="NZ_JRMP02000002.1"/>
</dbReference>
<dbReference type="InterPro" id="IPR016098">
    <property type="entry name" value="CAP/MinC_C"/>
</dbReference>
<evidence type="ECO:0000256" key="1">
    <source>
        <dbReference type="SAM" id="MobiDB-lite"/>
    </source>
</evidence>
<accession>A0A347VWJ6</accession>
<dbReference type="GO" id="GO:0000902">
    <property type="term" value="P:cell morphogenesis"/>
    <property type="evidence" value="ECO:0007669"/>
    <property type="project" value="InterPro"/>
</dbReference>
<dbReference type="InterPro" id="IPR036145">
    <property type="entry name" value="MinC_C_sf"/>
</dbReference>
<evidence type="ECO:0008006" key="6">
    <source>
        <dbReference type="Google" id="ProtNLM"/>
    </source>
</evidence>
<reference evidence="2 5" key="4">
    <citation type="submission" date="2019-12" db="EMBL/GenBank/DDBJ databases">
        <title>Multi-Generational Helicobacter saguini Isolates.</title>
        <authorList>
            <person name="Mannion A."/>
            <person name="Shen Z."/>
            <person name="Fox J.G."/>
        </authorList>
    </citation>
    <scope>NUCLEOTIDE SEQUENCE [LARGE SCALE GENOMIC DNA]</scope>
    <source>
        <strain evidence="2">16-048</strain>
        <strain evidence="5">16-048 (F4)</strain>
    </source>
</reference>
<feature type="compositionally biased region" description="Polar residues" evidence="1">
    <location>
        <begin position="126"/>
        <end position="135"/>
    </location>
</feature>
<dbReference type="AlphaFoldDB" id="A0A347VWJ6"/>
<reference evidence="3 4" key="1">
    <citation type="journal article" date="2014" name="Genome Announc.">
        <title>Draft genome sequences of eight enterohepatic helicobacter species isolated from both laboratory and wild rodents.</title>
        <authorList>
            <person name="Sheh A."/>
            <person name="Shen Z."/>
            <person name="Fox J.G."/>
        </authorList>
    </citation>
    <scope>NUCLEOTIDE SEQUENCE [LARGE SCALE GENOMIC DNA]</scope>
    <source>
        <strain evidence="3 4">MIT 97-6194</strain>
    </source>
</reference>
<comment type="caution">
    <text evidence="3">The sequence shown here is derived from an EMBL/GenBank/DDBJ whole genome shotgun (WGS) entry which is preliminary data.</text>
</comment>
<evidence type="ECO:0000313" key="5">
    <source>
        <dbReference type="Proteomes" id="UP000477070"/>
    </source>
</evidence>
<feature type="compositionally biased region" description="Low complexity" evidence="1">
    <location>
        <begin position="139"/>
        <end position="148"/>
    </location>
</feature>
<dbReference type="Gene3D" id="2.160.20.70">
    <property type="match status" value="1"/>
</dbReference>
<evidence type="ECO:0000313" key="2">
    <source>
        <dbReference type="EMBL" id="MWV69681.1"/>
    </source>
</evidence>
<protein>
    <recommendedName>
        <fullName evidence="6">Septum formation inhibitor MinC C-terminal domain-containing protein</fullName>
    </recommendedName>
</protein>
<feature type="region of interest" description="Disordered" evidence="1">
    <location>
        <begin position="126"/>
        <end position="148"/>
    </location>
</feature>